<reference evidence="8" key="1">
    <citation type="submission" date="2020-10" db="EMBL/GenBank/DDBJ databases">
        <authorList>
            <person name="Gilroy R."/>
        </authorList>
    </citation>
    <scope>NUCLEOTIDE SEQUENCE</scope>
    <source>
        <strain evidence="8">6919</strain>
    </source>
</reference>
<gene>
    <name evidence="8" type="ORF">IAB88_02685</name>
</gene>
<comment type="caution">
    <text evidence="8">The sequence shown here is derived from an EMBL/GenBank/DDBJ whole genome shotgun (WGS) entry which is preliminary data.</text>
</comment>
<dbReference type="EMBL" id="JADIMC010000033">
    <property type="protein sequence ID" value="MBO8475880.1"/>
    <property type="molecule type" value="Genomic_DNA"/>
</dbReference>
<keyword evidence="2" id="KW-1003">Cell membrane</keyword>
<evidence type="ECO:0000256" key="2">
    <source>
        <dbReference type="ARBA" id="ARBA00022475"/>
    </source>
</evidence>
<keyword evidence="5 6" id="KW-0472">Membrane</keyword>
<feature type="transmembrane region" description="Helical" evidence="6">
    <location>
        <begin position="243"/>
        <end position="265"/>
    </location>
</feature>
<accession>A0A9D9NJN6</accession>
<evidence type="ECO:0000256" key="3">
    <source>
        <dbReference type="ARBA" id="ARBA00022692"/>
    </source>
</evidence>
<evidence type="ECO:0000259" key="7">
    <source>
        <dbReference type="Pfam" id="PF12698"/>
    </source>
</evidence>
<feature type="domain" description="ABC-2 type transporter transmembrane" evidence="7">
    <location>
        <begin position="26"/>
        <end position="380"/>
    </location>
</feature>
<evidence type="ECO:0000256" key="5">
    <source>
        <dbReference type="ARBA" id="ARBA00023136"/>
    </source>
</evidence>
<dbReference type="Proteomes" id="UP000823598">
    <property type="component" value="Unassembled WGS sequence"/>
</dbReference>
<feature type="transmembrane region" description="Helical" evidence="6">
    <location>
        <begin position="190"/>
        <end position="216"/>
    </location>
</feature>
<keyword evidence="4 6" id="KW-1133">Transmembrane helix</keyword>
<name>A0A9D9NJN6_9BACT</name>
<evidence type="ECO:0000256" key="6">
    <source>
        <dbReference type="SAM" id="Phobius"/>
    </source>
</evidence>
<dbReference type="Gene3D" id="3.40.1710.10">
    <property type="entry name" value="abc type-2 transporter like domain"/>
    <property type="match status" value="1"/>
</dbReference>
<dbReference type="AlphaFoldDB" id="A0A9D9NJN6"/>
<protein>
    <submittedName>
        <fullName evidence="8">ABC transporter permease</fullName>
    </submittedName>
</protein>
<dbReference type="InterPro" id="IPR051449">
    <property type="entry name" value="ABC-2_transporter_component"/>
</dbReference>
<evidence type="ECO:0000256" key="1">
    <source>
        <dbReference type="ARBA" id="ARBA00004651"/>
    </source>
</evidence>
<dbReference type="PANTHER" id="PTHR30294">
    <property type="entry name" value="MEMBRANE COMPONENT OF ABC TRANSPORTER YHHJ-RELATED"/>
    <property type="match status" value="1"/>
</dbReference>
<dbReference type="GO" id="GO:0005886">
    <property type="term" value="C:plasma membrane"/>
    <property type="evidence" value="ECO:0007669"/>
    <property type="project" value="UniProtKB-SubCell"/>
</dbReference>
<sequence>MRKVGKFINDIFRTVCNEFRLAMKDKGVLIFLFLVPLLYPVVYALIYNPELDRDVPVVVVDQSRSSKSRDLCRRIDASEAAMVAGYAADMEEAKRFMAEKKSYGIVLIDRDFDRNIGRGESGQVTLYCDMSLLIRYKSLLMALTESTMDLGSDIRVEEVSRLGAAAPSIPATVGSAYYPLGNPEQGFATFLLPGIVILVVQQTMLLAICMMGGAIYERRRMNGGIDPLDTVGSGTVARLFGKAAVYLILYVLQLFYLIYFVPAIFSYPQMGSLWEEFLMCLPYMLGVIFLGLTLQLLSRERETVFLLIVFTSVLLLFLSGVLWPTFGMNNFLQFLGGCFPSTWAMQAFVRMNANGATLSDVSHEYYMMWLLVVVYFLMAFVGNKVAEYKYRHCQKL</sequence>
<evidence type="ECO:0000313" key="8">
    <source>
        <dbReference type="EMBL" id="MBO8475880.1"/>
    </source>
</evidence>
<feature type="transmembrane region" description="Helical" evidence="6">
    <location>
        <begin position="28"/>
        <end position="46"/>
    </location>
</feature>
<comment type="subcellular location">
    <subcellularLocation>
        <location evidence="1">Cell membrane</location>
        <topology evidence="1">Multi-pass membrane protein</topology>
    </subcellularLocation>
</comment>
<dbReference type="PANTHER" id="PTHR30294:SF46">
    <property type="entry name" value="ABC TRANSPORTER PERMEASE"/>
    <property type="match status" value="1"/>
</dbReference>
<dbReference type="InterPro" id="IPR013525">
    <property type="entry name" value="ABC2_TM"/>
</dbReference>
<feature type="transmembrane region" description="Helical" evidence="6">
    <location>
        <begin position="277"/>
        <end position="297"/>
    </location>
</feature>
<evidence type="ECO:0000313" key="9">
    <source>
        <dbReference type="Proteomes" id="UP000823598"/>
    </source>
</evidence>
<reference evidence="8" key="2">
    <citation type="journal article" date="2021" name="PeerJ">
        <title>Extensive microbial diversity within the chicken gut microbiome revealed by metagenomics and culture.</title>
        <authorList>
            <person name="Gilroy R."/>
            <person name="Ravi A."/>
            <person name="Getino M."/>
            <person name="Pursley I."/>
            <person name="Horton D.L."/>
            <person name="Alikhan N.F."/>
            <person name="Baker D."/>
            <person name="Gharbi K."/>
            <person name="Hall N."/>
            <person name="Watson M."/>
            <person name="Adriaenssens E.M."/>
            <person name="Foster-Nyarko E."/>
            <person name="Jarju S."/>
            <person name="Secka A."/>
            <person name="Antonio M."/>
            <person name="Oren A."/>
            <person name="Chaudhuri R.R."/>
            <person name="La Ragione R."/>
            <person name="Hildebrand F."/>
            <person name="Pallen M.J."/>
        </authorList>
    </citation>
    <scope>NUCLEOTIDE SEQUENCE</scope>
    <source>
        <strain evidence="8">6919</strain>
    </source>
</reference>
<dbReference type="GO" id="GO:0140359">
    <property type="term" value="F:ABC-type transporter activity"/>
    <property type="evidence" value="ECO:0007669"/>
    <property type="project" value="InterPro"/>
</dbReference>
<feature type="transmembrane region" description="Helical" evidence="6">
    <location>
        <begin position="366"/>
        <end position="386"/>
    </location>
</feature>
<proteinExistence type="predicted"/>
<organism evidence="8 9">
    <name type="scientific">Candidatus Limisoma faecipullorum</name>
    <dbReference type="NCBI Taxonomy" id="2840854"/>
    <lineage>
        <taxon>Bacteria</taxon>
        <taxon>Pseudomonadati</taxon>
        <taxon>Bacteroidota</taxon>
        <taxon>Bacteroidia</taxon>
        <taxon>Bacteroidales</taxon>
        <taxon>Candidatus Limisoma</taxon>
    </lineage>
</organism>
<evidence type="ECO:0000256" key="4">
    <source>
        <dbReference type="ARBA" id="ARBA00022989"/>
    </source>
</evidence>
<keyword evidence="3 6" id="KW-0812">Transmembrane</keyword>
<feature type="transmembrane region" description="Helical" evidence="6">
    <location>
        <begin position="304"/>
        <end position="326"/>
    </location>
</feature>
<dbReference type="Pfam" id="PF12698">
    <property type="entry name" value="ABC2_membrane_3"/>
    <property type="match status" value="1"/>
</dbReference>